<keyword evidence="3" id="KW-1185">Reference proteome</keyword>
<dbReference type="Proteomes" id="UP000198662">
    <property type="component" value="Unassembled WGS sequence"/>
</dbReference>
<organism evidence="2 3">
    <name type="scientific">Glycomyces sambucus</name>
    <dbReference type="NCBI Taxonomy" id="380244"/>
    <lineage>
        <taxon>Bacteria</taxon>
        <taxon>Bacillati</taxon>
        <taxon>Actinomycetota</taxon>
        <taxon>Actinomycetes</taxon>
        <taxon>Glycomycetales</taxon>
        <taxon>Glycomycetaceae</taxon>
        <taxon>Glycomyces</taxon>
    </lineage>
</organism>
<gene>
    <name evidence="2" type="ORF">SAMN05216298_3375</name>
</gene>
<sequence>MRKGLFRRTIRRARTARRTGAPTISDAAGKRYRVVPVDDPETAKYADPPRKWPRVGAMAAVWAVVLALGAWTAPGIAASGSEDNEDARDQEATDSVGAALRFLKNGSEEDAERADAALCDGASPQVSSSDLDDLRQSYDEEFGGIERVNLDAGEPVSSVDGIEIAVRVWYVYQSRQESEDFLVTVQEDDGVFCVSETVLQSVEEEPSESGTTGIEEEVDTQAVATDFLRAIVVDREPQTAASFQCQTFTGITPQELNDAITDWAEAGETVIGYLDGFDSVDSDDSSVDAFAADIKLDGDMDIETFSFQLTVQGDCVSSLEGGDDLI</sequence>
<feature type="region of interest" description="Disordered" evidence="1">
    <location>
        <begin position="113"/>
        <end position="132"/>
    </location>
</feature>
<proteinExistence type="predicted"/>
<dbReference type="AlphaFoldDB" id="A0A1G9J2W3"/>
<dbReference type="EMBL" id="FNGF01000005">
    <property type="protein sequence ID" value="SDL31616.1"/>
    <property type="molecule type" value="Genomic_DNA"/>
</dbReference>
<evidence type="ECO:0000313" key="2">
    <source>
        <dbReference type="EMBL" id="SDL31616.1"/>
    </source>
</evidence>
<accession>A0A1G9J2W3</accession>
<protein>
    <submittedName>
        <fullName evidence="2">Uncharacterized protein</fullName>
    </submittedName>
</protein>
<evidence type="ECO:0000313" key="3">
    <source>
        <dbReference type="Proteomes" id="UP000198662"/>
    </source>
</evidence>
<name>A0A1G9J2W3_9ACTN</name>
<reference evidence="3" key="1">
    <citation type="submission" date="2016-10" db="EMBL/GenBank/DDBJ databases">
        <authorList>
            <person name="Varghese N."/>
            <person name="Submissions S."/>
        </authorList>
    </citation>
    <scope>NUCLEOTIDE SEQUENCE [LARGE SCALE GENOMIC DNA]</scope>
    <source>
        <strain evidence="3">CGMCC 4.3147</strain>
    </source>
</reference>
<evidence type="ECO:0000256" key="1">
    <source>
        <dbReference type="SAM" id="MobiDB-lite"/>
    </source>
</evidence>